<gene>
    <name evidence="2" type="ORF">KAK11_20730</name>
</gene>
<dbReference type="Gene3D" id="2.130.10.10">
    <property type="entry name" value="YVTN repeat-like/Quinoprotein amine dehydrogenase"/>
    <property type="match status" value="1"/>
</dbReference>
<dbReference type="SUPFAM" id="SSF50998">
    <property type="entry name" value="Quinoprotein alcohol dehydrogenase-like"/>
    <property type="match status" value="1"/>
</dbReference>
<dbReference type="InterPro" id="IPR002372">
    <property type="entry name" value="PQQ_rpt_dom"/>
</dbReference>
<organism evidence="2 3">
    <name type="scientific">Ideonella paludis</name>
    <dbReference type="NCBI Taxonomy" id="1233411"/>
    <lineage>
        <taxon>Bacteria</taxon>
        <taxon>Pseudomonadati</taxon>
        <taxon>Pseudomonadota</taxon>
        <taxon>Betaproteobacteria</taxon>
        <taxon>Burkholderiales</taxon>
        <taxon>Sphaerotilaceae</taxon>
        <taxon>Ideonella</taxon>
    </lineage>
</organism>
<accession>A0ABS5E2X0</accession>
<dbReference type="InterPro" id="IPR011047">
    <property type="entry name" value="Quinoprotein_ADH-like_sf"/>
</dbReference>
<keyword evidence="3" id="KW-1185">Reference proteome</keyword>
<comment type="caution">
    <text evidence="2">The sequence shown here is derived from an EMBL/GenBank/DDBJ whole genome shotgun (WGS) entry which is preliminary data.</text>
</comment>
<dbReference type="EMBL" id="JAGQDG010000009">
    <property type="protein sequence ID" value="MBQ0937763.1"/>
    <property type="molecule type" value="Genomic_DNA"/>
</dbReference>
<dbReference type="Gene3D" id="2.40.128.630">
    <property type="match status" value="1"/>
</dbReference>
<name>A0ABS5E2X0_9BURK</name>
<dbReference type="RefSeq" id="WP_210811435.1">
    <property type="nucleotide sequence ID" value="NZ_JAGQDG010000009.1"/>
</dbReference>
<sequence length="338" mass="36820">MSVSAANFQTRWTKQISSGVGLTDVAVADGRLFVSTTGYFNGQFIYALDASTGDQLWKVDYGSVFSVNPPSYSDGVVYLQTGNHGSDSWLRGLDAATGEQRFQSAYSAQWEHYLAPTVYKNQVYVNAGYYGGMQMFRKDTGVSKWFIGMPQYDGWTPAVDERYAYSFVGSTFHAVDRLTGELAFKIPDPASNWQGSGQAPVLGGKGDAYVTSGGRLLMFNLTDRSIRWAKDDAAYKGQPALAGGVVFSPANVGVIGRTQVKGKRVWNWWVPSTESVASNLVVTNTHLFVATNAATYAVDLQTQKTVWSERVSGRLAVADGYLYISQSTGKLTAVKLTP</sequence>
<feature type="domain" description="Pyrrolo-quinoline quinone repeat" evidence="1">
    <location>
        <begin position="9"/>
        <end position="145"/>
    </location>
</feature>
<evidence type="ECO:0000313" key="2">
    <source>
        <dbReference type="EMBL" id="MBQ0937763.1"/>
    </source>
</evidence>
<dbReference type="Pfam" id="PF13360">
    <property type="entry name" value="PQQ_2"/>
    <property type="match status" value="2"/>
</dbReference>
<dbReference type="InterPro" id="IPR018391">
    <property type="entry name" value="PQQ_b-propeller_rpt"/>
</dbReference>
<evidence type="ECO:0000259" key="1">
    <source>
        <dbReference type="Pfam" id="PF13360"/>
    </source>
</evidence>
<dbReference type="PANTHER" id="PTHR34512:SF30">
    <property type="entry name" value="OUTER MEMBRANE PROTEIN ASSEMBLY FACTOR BAMB"/>
    <property type="match status" value="1"/>
</dbReference>
<dbReference type="PANTHER" id="PTHR34512">
    <property type="entry name" value="CELL SURFACE PROTEIN"/>
    <property type="match status" value="1"/>
</dbReference>
<proteinExistence type="predicted"/>
<dbReference type="Proteomes" id="UP000672097">
    <property type="component" value="Unassembled WGS sequence"/>
</dbReference>
<reference evidence="2 3" key="1">
    <citation type="submission" date="2021-04" db="EMBL/GenBank/DDBJ databases">
        <title>The genome sequence of type strain Ideonella paludis KCTC 32238.</title>
        <authorList>
            <person name="Liu Y."/>
        </authorList>
    </citation>
    <scope>NUCLEOTIDE SEQUENCE [LARGE SCALE GENOMIC DNA]</scope>
    <source>
        <strain evidence="2 3">KCTC 32238</strain>
    </source>
</reference>
<dbReference type="InterPro" id="IPR015943">
    <property type="entry name" value="WD40/YVTN_repeat-like_dom_sf"/>
</dbReference>
<evidence type="ECO:0000313" key="3">
    <source>
        <dbReference type="Proteomes" id="UP000672097"/>
    </source>
</evidence>
<protein>
    <submittedName>
        <fullName evidence="2">PQQ-binding-like beta-propeller repeat protein</fullName>
    </submittedName>
</protein>
<feature type="domain" description="Pyrrolo-quinoline quinone repeat" evidence="1">
    <location>
        <begin position="155"/>
        <end position="336"/>
    </location>
</feature>
<dbReference type="SMART" id="SM00564">
    <property type="entry name" value="PQQ"/>
    <property type="match status" value="3"/>
</dbReference>